<name>A0A0D7WBG7_9FLAO</name>
<feature type="chain" id="PRO_5002325990" description="DUF5703 domain-containing protein" evidence="1">
    <location>
        <begin position="22"/>
        <end position="766"/>
    </location>
</feature>
<evidence type="ECO:0000259" key="2">
    <source>
        <dbReference type="Pfam" id="PF18961"/>
    </source>
</evidence>
<feature type="domain" description="DUF5703" evidence="2">
    <location>
        <begin position="33"/>
        <end position="295"/>
    </location>
</feature>
<reference evidence="3 4" key="1">
    <citation type="submission" date="2014-11" db="EMBL/GenBank/DDBJ databases">
        <title>Tamlana sedimentorum sp. nov., isolated from shallow sand sediments of the Sea of Japan.</title>
        <authorList>
            <person name="Romanenko L.A."/>
        </authorList>
    </citation>
    <scope>NUCLEOTIDE SEQUENCE [LARGE SCALE GENOMIC DNA]</scope>
    <source>
        <strain evidence="3 4">JCM 19808</strain>
    </source>
</reference>
<proteinExistence type="predicted"/>
<dbReference type="Pfam" id="PF18961">
    <property type="entry name" value="DUF5703_N"/>
    <property type="match status" value="1"/>
</dbReference>
<keyword evidence="4" id="KW-1185">Reference proteome</keyword>
<comment type="caution">
    <text evidence="3">The sequence shown here is derived from an EMBL/GenBank/DDBJ whole genome shotgun (WGS) entry which is preliminary data.</text>
</comment>
<organism evidence="3 4">
    <name type="scientific">Neotamlana sedimentorum</name>
    <dbReference type="NCBI Taxonomy" id="1435349"/>
    <lineage>
        <taxon>Bacteria</taxon>
        <taxon>Pseudomonadati</taxon>
        <taxon>Bacteroidota</taxon>
        <taxon>Flavobacteriia</taxon>
        <taxon>Flavobacteriales</taxon>
        <taxon>Flavobacteriaceae</taxon>
        <taxon>Neotamlana</taxon>
    </lineage>
</organism>
<sequence length="766" mass="87135">MKLKLSIIYICFCLISVKLYSQNIAVDAYNVSWTEKSKIASDAMPLGNGTTGALVSVLENGHLWISVRHIDAWSEAHRLLKLGDVEVEVSPNPFENTFKQELVLSESAIYLEGDNGFKSKIWIDKHNNIIHVENNSQSKFKLNVTLHNWRKEAKVINETNLKGIPEGVTESPDVIVSGNKNAISWYHRNSTTKVFDWTIKALEIPKPKNLDNVLENRTFGAKIVGDKMINTSDTTLVSKSRKCNHLKIYTLNERTASAEKWLSNLNAEASEKINTKSNWKNHVTWWQNFWASSYIHLTGFKEAKQTSAGYAYTMYLNAMAGEGEFPIIWNGSMFAPDLNEVLQRNHTGIKHFKDKDHRSWGNLMLHQNVRLPFYSMNAAGQFKYANTFIDLYMRGFNAMKEHSNTVFGHEGTVIRESTTLWGVVAPGVYGVNREGLEPGQQQSKWHRTHWNAGLEVAWYLSERYDYTLDETFAKEKFIPFASEIVTFFDKHWPHKDGKLYFPDVHVLESFRKADNPMPFIAGLRSVLGRLLKLPSHLTTEADRTYWKALLARVPEIPTRDRNGIKILANAEVIKSNKANVEVAELYSVFPYHLYGVGLPDLKMAQDTYKNRTTLVDDVGGKNPKWAPGYLRGGWHPEAIMAAMVGLTDSVQKEVVWALHRPVPEQRYPGFFMSTHDGTPDVQHSSVAATALQRMILQNVNDKIILLPAFPSNWSAEFKLYAKQNTIVEGEIVNGEIKRLKVTPSTRKENVVIGQKLQAPKPEIWED</sequence>
<evidence type="ECO:0000313" key="4">
    <source>
        <dbReference type="Proteomes" id="UP000032578"/>
    </source>
</evidence>
<gene>
    <name evidence="3" type="ORF">PW52_12175</name>
</gene>
<dbReference type="InterPro" id="IPR008928">
    <property type="entry name" value="6-hairpin_glycosidase_sf"/>
</dbReference>
<evidence type="ECO:0000256" key="1">
    <source>
        <dbReference type="SAM" id="SignalP"/>
    </source>
</evidence>
<dbReference type="GO" id="GO:0005975">
    <property type="term" value="P:carbohydrate metabolic process"/>
    <property type="evidence" value="ECO:0007669"/>
    <property type="project" value="InterPro"/>
</dbReference>
<keyword evidence="1" id="KW-0732">Signal</keyword>
<dbReference type="Proteomes" id="UP000032578">
    <property type="component" value="Unassembled WGS sequence"/>
</dbReference>
<dbReference type="InterPro" id="IPR043757">
    <property type="entry name" value="DUF5703_N"/>
</dbReference>
<evidence type="ECO:0000313" key="3">
    <source>
        <dbReference type="EMBL" id="KJD35092.1"/>
    </source>
</evidence>
<dbReference type="PATRIC" id="fig|1435349.4.peg.3431"/>
<protein>
    <recommendedName>
        <fullName evidence="2">DUF5703 domain-containing protein</fullName>
    </recommendedName>
</protein>
<dbReference type="AlphaFoldDB" id="A0A0D7WBG7"/>
<dbReference type="STRING" id="1435349.PW52_12175"/>
<dbReference type="OrthoDB" id="101302at2"/>
<feature type="signal peptide" evidence="1">
    <location>
        <begin position="1"/>
        <end position="21"/>
    </location>
</feature>
<dbReference type="RefSeq" id="WP_044633222.1">
    <property type="nucleotide sequence ID" value="NZ_JTDW01000008.1"/>
</dbReference>
<dbReference type="SUPFAM" id="SSF48208">
    <property type="entry name" value="Six-hairpin glycosidases"/>
    <property type="match status" value="1"/>
</dbReference>
<accession>A0A0D7WBG7</accession>
<dbReference type="EMBL" id="JTDW01000008">
    <property type="protein sequence ID" value="KJD35092.1"/>
    <property type="molecule type" value="Genomic_DNA"/>
</dbReference>